<organism evidence="5 6">
    <name type="scientific">Choanephora cucurbitarum</name>
    <dbReference type="NCBI Taxonomy" id="101091"/>
    <lineage>
        <taxon>Eukaryota</taxon>
        <taxon>Fungi</taxon>
        <taxon>Fungi incertae sedis</taxon>
        <taxon>Mucoromycota</taxon>
        <taxon>Mucoromycotina</taxon>
        <taxon>Mucoromycetes</taxon>
        <taxon>Mucorales</taxon>
        <taxon>Mucorineae</taxon>
        <taxon>Choanephoraceae</taxon>
        <taxon>Choanephoroideae</taxon>
        <taxon>Choanephora</taxon>
    </lineage>
</organism>
<comment type="caution">
    <text evidence="5">The sequence shown here is derived from an EMBL/GenBank/DDBJ whole genome shotgun (WGS) entry which is preliminary data.</text>
</comment>
<dbReference type="CDD" id="cd01951">
    <property type="entry name" value="lectin_L-type"/>
    <property type="match status" value="1"/>
</dbReference>
<evidence type="ECO:0000256" key="2">
    <source>
        <dbReference type="ARBA" id="ARBA00022723"/>
    </source>
</evidence>
<evidence type="ECO:0000259" key="4">
    <source>
        <dbReference type="SMART" id="SM00460"/>
    </source>
</evidence>
<keyword evidence="3" id="KW-0862">Zinc</keyword>
<dbReference type="Pfam" id="PF01841">
    <property type="entry name" value="Transglut_core"/>
    <property type="match status" value="1"/>
</dbReference>
<dbReference type="SUPFAM" id="SSF49899">
    <property type="entry name" value="Concanavalin A-like lectins/glucanases"/>
    <property type="match status" value="1"/>
</dbReference>
<dbReference type="EMBL" id="LUGH01000868">
    <property type="protein sequence ID" value="OBZ82432.1"/>
    <property type="molecule type" value="Genomic_DNA"/>
</dbReference>
<keyword evidence="2" id="KW-0479">Metal-binding</keyword>
<dbReference type="SMART" id="SM00460">
    <property type="entry name" value="TGc"/>
    <property type="match status" value="1"/>
</dbReference>
<evidence type="ECO:0000256" key="1">
    <source>
        <dbReference type="ARBA" id="ARBA00009390"/>
    </source>
</evidence>
<dbReference type="SUPFAM" id="SSF54001">
    <property type="entry name" value="Cysteine proteinases"/>
    <property type="match status" value="1"/>
</dbReference>
<dbReference type="GO" id="GO:0006516">
    <property type="term" value="P:glycoprotein catabolic process"/>
    <property type="evidence" value="ECO:0007669"/>
    <property type="project" value="TreeGrafter"/>
</dbReference>
<sequence length="568" mass="64999">MNQDITKTITDEWIALVRSRVMKTLTPTSLRFLNQLEAHARQTRYYQQADLLEKALNTIPLQRLYDEAEGGKEATGSLEDRVTQRLLLWFKNEFFQWVNNAPCLYCSSADTVLKGTTSPLPEESAFDAHTVEVYQCSQCHQMTRFPRYNHPGKLLETKRGRCGEWANCFTLCCNAIGSEARIVFDTTDHVWTEIYSEDEQRWVHCDACEAAWDTPLMYSVGWKKQLSYCTAFSVHEAMDVTKRYVRDWPMVLKRRTWIHEAALSIFLDDLTKKYQQDLKDRQRLYDRRIKEFFELEEESKKTIVKEDEMAGRTSGALDWRLQRGETEEMKEMDQLDDYISHRLSIQEQSPSFNLLGSTRLENTRIQLTRAMSDQCGGIYLSQPIELDGLKGIEVEFEFRISNGQGGPAMGGADGFAFVVQADHDHALGHGGCQLGYGGIRHSLAVEYDTYQSADRCADPSNNHISIQARKAPQPNSAHHDYSLGHTSSIPSFQTGQWFKSKVRLFTTGVIEIGVAERGMMRQVLKVSNQNFLEYVGKASRIAWIGFTASTGGLSQSHEIQWISMTEFR</sequence>
<feature type="domain" description="Transglutaminase-like" evidence="4">
    <location>
        <begin position="154"/>
        <end position="209"/>
    </location>
</feature>
<dbReference type="Gene3D" id="2.60.120.200">
    <property type="match status" value="1"/>
</dbReference>
<evidence type="ECO:0000313" key="5">
    <source>
        <dbReference type="EMBL" id="OBZ82432.1"/>
    </source>
</evidence>
<dbReference type="AlphaFoldDB" id="A0A1C7N055"/>
<dbReference type="Gene3D" id="3.10.620.30">
    <property type="match status" value="1"/>
</dbReference>
<dbReference type="PANTHER" id="PTHR12143">
    <property type="entry name" value="PEPTIDE N-GLYCANASE PNGASE -RELATED"/>
    <property type="match status" value="1"/>
</dbReference>
<dbReference type="STRING" id="101091.A0A1C7N055"/>
<dbReference type="InterPro" id="IPR002931">
    <property type="entry name" value="Transglutaminase-like"/>
</dbReference>
<dbReference type="GO" id="GO:0005829">
    <property type="term" value="C:cytosol"/>
    <property type="evidence" value="ECO:0007669"/>
    <property type="project" value="TreeGrafter"/>
</dbReference>
<dbReference type="InterPro" id="IPR050883">
    <property type="entry name" value="PNGase"/>
</dbReference>
<dbReference type="InterPro" id="IPR013320">
    <property type="entry name" value="ConA-like_dom_sf"/>
</dbReference>
<dbReference type="Gene3D" id="2.20.25.10">
    <property type="match status" value="1"/>
</dbReference>
<gene>
    <name evidence="5" type="primary">NGLY1</name>
    <name evidence="5" type="ORF">A0J61_09518</name>
</gene>
<accession>A0A1C7N055</accession>
<dbReference type="InterPro" id="IPR038765">
    <property type="entry name" value="Papain-like_cys_pep_sf"/>
</dbReference>
<evidence type="ECO:0000313" key="6">
    <source>
        <dbReference type="Proteomes" id="UP000093000"/>
    </source>
</evidence>
<name>A0A1C7N055_9FUNG</name>
<evidence type="ECO:0000256" key="3">
    <source>
        <dbReference type="ARBA" id="ARBA00022833"/>
    </source>
</evidence>
<dbReference type="FunFam" id="2.20.25.10:FF:000011">
    <property type="entry name" value="peptide-N(4)-(N-acetyl-beta- glucosaminyl)asparagine amidase"/>
    <property type="match status" value="1"/>
</dbReference>
<dbReference type="GO" id="GO:0046872">
    <property type="term" value="F:metal ion binding"/>
    <property type="evidence" value="ECO:0007669"/>
    <property type="project" value="UniProtKB-KW"/>
</dbReference>
<dbReference type="OrthoDB" id="409136at2759"/>
<dbReference type="InParanoid" id="A0A1C7N055"/>
<protein>
    <submittedName>
        <fullName evidence="5">Peptide-N(4)-(N-acetyl-beta-glucosaminyl)asparagine amidase</fullName>
    </submittedName>
</protein>
<dbReference type="Proteomes" id="UP000093000">
    <property type="component" value="Unassembled WGS sequence"/>
</dbReference>
<comment type="similarity">
    <text evidence="1">Belongs to the transglutaminase-like superfamily. PNGase family.</text>
</comment>
<proteinExistence type="inferred from homology"/>
<dbReference type="Pfam" id="PF18483">
    <property type="entry name" value="Lectin_L-type_dom"/>
    <property type="match status" value="1"/>
</dbReference>
<dbReference type="InterPro" id="IPR056573">
    <property type="entry name" value="Lectin_L-type_dom"/>
</dbReference>
<dbReference type="PANTHER" id="PTHR12143:SF19">
    <property type="entry name" value="PEPTIDE-N(4)-(N-ACETYL-BETA-GLUCOSAMINYL)ASPARAGINE AMIDASE"/>
    <property type="match status" value="1"/>
</dbReference>
<dbReference type="FunCoup" id="A0A1C7N055">
    <property type="interactions" value="117"/>
</dbReference>
<reference evidence="5 6" key="1">
    <citation type="submission" date="2016-03" db="EMBL/GenBank/DDBJ databases">
        <title>Choanephora cucurbitarum.</title>
        <authorList>
            <person name="Min B."/>
            <person name="Park H."/>
            <person name="Park J.-H."/>
            <person name="Shin H.-D."/>
            <person name="Choi I.-G."/>
        </authorList>
    </citation>
    <scope>NUCLEOTIDE SEQUENCE [LARGE SCALE GENOMIC DNA]</scope>
    <source>
        <strain evidence="5 6">KUS-F28377</strain>
    </source>
</reference>
<dbReference type="GO" id="GO:0000224">
    <property type="term" value="F:peptide-N4-(N-acetyl-beta-glucosaminyl)asparagine amidase activity"/>
    <property type="evidence" value="ECO:0007669"/>
    <property type="project" value="TreeGrafter"/>
</dbReference>
<dbReference type="GO" id="GO:0005634">
    <property type="term" value="C:nucleus"/>
    <property type="evidence" value="ECO:0007669"/>
    <property type="project" value="TreeGrafter"/>
</dbReference>
<keyword evidence="6" id="KW-1185">Reference proteome</keyword>